<dbReference type="Pfam" id="PF19554">
    <property type="entry name" value="DUF6077"/>
    <property type="match status" value="1"/>
</dbReference>
<evidence type="ECO:0000313" key="2">
    <source>
        <dbReference type="EMBL" id="CUO27587.1"/>
    </source>
</evidence>
<evidence type="ECO:0000313" key="3">
    <source>
        <dbReference type="EMBL" id="CUO79816.1"/>
    </source>
</evidence>
<evidence type="ECO:0000313" key="4">
    <source>
        <dbReference type="Proteomes" id="UP000095706"/>
    </source>
</evidence>
<organism evidence="2 4">
    <name type="scientific">Fusicatenibacter saccharivorans</name>
    <dbReference type="NCBI Taxonomy" id="1150298"/>
    <lineage>
        <taxon>Bacteria</taxon>
        <taxon>Bacillati</taxon>
        <taxon>Bacillota</taxon>
        <taxon>Clostridia</taxon>
        <taxon>Lachnospirales</taxon>
        <taxon>Lachnospiraceae</taxon>
        <taxon>Fusicatenibacter</taxon>
    </lineage>
</organism>
<reference evidence="4 5" key="1">
    <citation type="submission" date="2015-09" db="EMBL/GenBank/DDBJ databases">
        <authorList>
            <consortium name="Pathogen Informatics"/>
        </authorList>
    </citation>
    <scope>NUCLEOTIDE SEQUENCE [LARGE SCALE GENOMIC DNA]</scope>
    <source>
        <strain evidence="2 4">2789STDY5608849</strain>
        <strain evidence="3 5">2789STDY5834885</strain>
    </source>
</reference>
<feature type="transmembrane region" description="Helical" evidence="1">
    <location>
        <begin position="326"/>
        <end position="349"/>
    </location>
</feature>
<feature type="transmembrane region" description="Helical" evidence="1">
    <location>
        <begin position="39"/>
        <end position="61"/>
    </location>
</feature>
<feature type="transmembrane region" description="Helical" evidence="1">
    <location>
        <begin position="221"/>
        <end position="241"/>
    </location>
</feature>
<keyword evidence="1" id="KW-1133">Transmembrane helix</keyword>
<feature type="transmembrane region" description="Helical" evidence="1">
    <location>
        <begin position="67"/>
        <end position="86"/>
    </location>
</feature>
<gene>
    <name evidence="2" type="ORF">ERS852406_01623</name>
    <name evidence="3" type="ORF">ERS852498_00506</name>
</gene>
<dbReference type="Proteomes" id="UP000095709">
    <property type="component" value="Unassembled WGS sequence"/>
</dbReference>
<keyword evidence="1" id="KW-0812">Transmembrane</keyword>
<protein>
    <submittedName>
        <fullName evidence="2">Uncharacterized protein</fullName>
    </submittedName>
</protein>
<dbReference type="RefSeq" id="WP_022462986.1">
    <property type="nucleotide sequence ID" value="NZ_CABJFB010000002.1"/>
</dbReference>
<evidence type="ECO:0000313" key="5">
    <source>
        <dbReference type="Proteomes" id="UP000095709"/>
    </source>
</evidence>
<dbReference type="EMBL" id="CZAL01000002">
    <property type="protein sequence ID" value="CUO79816.1"/>
    <property type="molecule type" value="Genomic_DNA"/>
</dbReference>
<feature type="transmembrane region" description="Helical" evidence="1">
    <location>
        <begin position="253"/>
        <end position="270"/>
    </location>
</feature>
<name>A0A174DQT6_9FIRM</name>
<accession>A0A174DQT6</accession>
<dbReference type="EMBL" id="CYYV01000007">
    <property type="protein sequence ID" value="CUO27587.1"/>
    <property type="molecule type" value="Genomic_DNA"/>
</dbReference>
<sequence length="355" mass="39659">MITLLKMPALFLGMLAVFCCLGSFFIRENRYESGHLGETVLFGFIAYYFLFELISVPMMVLGAKLHLLAWVWAAVVAVLVIASICLHLGMWREWGKRSGGFWRGKTAAFYVMLVLIGIQLYFVAALQENGSADAAYYVGSVTTNLATDSISSFDPYTGKALDFFNIRYVFSMYPAANAVLCRLTGLHPLVVTKVILCMMTVVLSYLVYAQIGKALLKEKQMVWVLLCFISVVNLNFHTIFSNASFLLTRGYEGKAVLCNIILPFLFYLGLRMYQEKNGKRVWLLFFMTGVAAIDLTMSSMMTVPVAMSAVILPNLVRKKRWGQSGLYLLAVLPCVLVLGVYLLGVRGILQIPVVR</sequence>
<proteinExistence type="predicted"/>
<feature type="transmembrane region" description="Helical" evidence="1">
    <location>
        <begin position="190"/>
        <end position="209"/>
    </location>
</feature>
<feature type="transmembrane region" description="Helical" evidence="1">
    <location>
        <begin position="6"/>
        <end position="27"/>
    </location>
</feature>
<keyword evidence="1" id="KW-0472">Membrane</keyword>
<dbReference type="Proteomes" id="UP000095706">
    <property type="component" value="Unassembled WGS sequence"/>
</dbReference>
<feature type="transmembrane region" description="Helical" evidence="1">
    <location>
        <begin position="107"/>
        <end position="126"/>
    </location>
</feature>
<feature type="transmembrane region" description="Helical" evidence="1">
    <location>
        <begin position="282"/>
        <end position="306"/>
    </location>
</feature>
<dbReference type="InterPro" id="IPR045723">
    <property type="entry name" value="DUF6077"/>
</dbReference>
<dbReference type="AlphaFoldDB" id="A0A174DQT6"/>
<evidence type="ECO:0000256" key="1">
    <source>
        <dbReference type="SAM" id="Phobius"/>
    </source>
</evidence>